<evidence type="ECO:0000313" key="1">
    <source>
        <dbReference type="EMBL" id="GJT60089.1"/>
    </source>
</evidence>
<keyword evidence="2" id="KW-1185">Reference proteome</keyword>
<accession>A0ABQ5FA78</accession>
<reference evidence="1" key="1">
    <citation type="journal article" date="2022" name="Int. J. Mol. Sci.">
        <title>Draft Genome of Tanacetum Coccineum: Genomic Comparison of Closely Related Tanacetum-Family Plants.</title>
        <authorList>
            <person name="Yamashiro T."/>
            <person name="Shiraishi A."/>
            <person name="Nakayama K."/>
            <person name="Satake H."/>
        </authorList>
    </citation>
    <scope>NUCLEOTIDE SEQUENCE</scope>
</reference>
<organism evidence="1 2">
    <name type="scientific">Tanacetum coccineum</name>
    <dbReference type="NCBI Taxonomy" id="301880"/>
    <lineage>
        <taxon>Eukaryota</taxon>
        <taxon>Viridiplantae</taxon>
        <taxon>Streptophyta</taxon>
        <taxon>Embryophyta</taxon>
        <taxon>Tracheophyta</taxon>
        <taxon>Spermatophyta</taxon>
        <taxon>Magnoliopsida</taxon>
        <taxon>eudicotyledons</taxon>
        <taxon>Gunneridae</taxon>
        <taxon>Pentapetalae</taxon>
        <taxon>asterids</taxon>
        <taxon>campanulids</taxon>
        <taxon>Asterales</taxon>
        <taxon>Asteraceae</taxon>
        <taxon>Asteroideae</taxon>
        <taxon>Anthemideae</taxon>
        <taxon>Anthemidinae</taxon>
        <taxon>Tanacetum</taxon>
    </lineage>
</organism>
<protein>
    <submittedName>
        <fullName evidence="1">Uncharacterized protein</fullName>
    </submittedName>
</protein>
<evidence type="ECO:0000313" key="2">
    <source>
        <dbReference type="Proteomes" id="UP001151760"/>
    </source>
</evidence>
<reference evidence="1" key="2">
    <citation type="submission" date="2022-01" db="EMBL/GenBank/DDBJ databases">
        <authorList>
            <person name="Yamashiro T."/>
            <person name="Shiraishi A."/>
            <person name="Satake H."/>
            <person name="Nakayama K."/>
        </authorList>
    </citation>
    <scope>NUCLEOTIDE SEQUENCE</scope>
</reference>
<proteinExistence type="predicted"/>
<name>A0ABQ5FA78_9ASTR</name>
<comment type="caution">
    <text evidence="1">The sequence shown here is derived from an EMBL/GenBank/DDBJ whole genome shotgun (WGS) entry which is preliminary data.</text>
</comment>
<gene>
    <name evidence="1" type="ORF">Tco_1003622</name>
</gene>
<dbReference type="EMBL" id="BQNB010017168">
    <property type="protein sequence ID" value="GJT60089.1"/>
    <property type="molecule type" value="Genomic_DNA"/>
</dbReference>
<sequence>MKHKLEALRRRTLEVLDLENTKTCSSSGGGITSLKLESKEEDASKLGRKLLIAITVCRNYLESFVADEVVSAAEEIINAATITEDGITLAQALAKLKSVKPKLEQEKAKKQKVDGDKEIVELQSLMKVIPDEEEFKAVLAFIQMLRSFDREDLETLWKLVKAKHGYTRPEEGYERVLWGDLKIMFEHHVEDTKRYPLTPATITEMLNKKLQADH</sequence>
<dbReference type="Proteomes" id="UP001151760">
    <property type="component" value="Unassembled WGS sequence"/>
</dbReference>